<evidence type="ECO:0000256" key="1">
    <source>
        <dbReference type="ARBA" id="ARBA00006484"/>
    </source>
</evidence>
<dbReference type="InterPro" id="IPR002347">
    <property type="entry name" value="SDR_fam"/>
</dbReference>
<evidence type="ECO:0000256" key="2">
    <source>
        <dbReference type="ARBA" id="ARBA00023002"/>
    </source>
</evidence>
<protein>
    <submittedName>
        <fullName evidence="3">SDR family NAD(P)-dependent oxidoreductase</fullName>
    </submittedName>
</protein>
<dbReference type="EMBL" id="CP158357">
    <property type="protein sequence ID" value="XBX80317.1"/>
    <property type="molecule type" value="Genomic_DNA"/>
</dbReference>
<dbReference type="Gene3D" id="3.40.50.720">
    <property type="entry name" value="NAD(P)-binding Rossmann-like Domain"/>
    <property type="match status" value="1"/>
</dbReference>
<dbReference type="AlphaFoldDB" id="A0AAU7W2F3"/>
<proteinExistence type="inferred from homology"/>
<dbReference type="GO" id="GO:0016491">
    <property type="term" value="F:oxidoreductase activity"/>
    <property type="evidence" value="ECO:0007669"/>
    <property type="project" value="UniProtKB-KW"/>
</dbReference>
<evidence type="ECO:0000313" key="3">
    <source>
        <dbReference type="EMBL" id="XBX80317.1"/>
    </source>
</evidence>
<gene>
    <name evidence="3" type="ORF">ABS642_09560</name>
</gene>
<dbReference type="PANTHER" id="PTHR24320">
    <property type="entry name" value="RETINOL DEHYDROGENASE"/>
    <property type="match status" value="1"/>
</dbReference>
<dbReference type="PANTHER" id="PTHR24320:SF148">
    <property type="entry name" value="NAD(P)-BINDING ROSSMANN-FOLD SUPERFAMILY PROTEIN"/>
    <property type="match status" value="1"/>
</dbReference>
<accession>A0AAU7W2F3</accession>
<organism evidence="3">
    <name type="scientific">Microbacterium sp. A8/3-1</name>
    <dbReference type="NCBI Taxonomy" id="3160749"/>
    <lineage>
        <taxon>Bacteria</taxon>
        <taxon>Bacillati</taxon>
        <taxon>Actinomycetota</taxon>
        <taxon>Actinomycetes</taxon>
        <taxon>Micrococcales</taxon>
        <taxon>Microbacteriaceae</taxon>
        <taxon>Microbacterium</taxon>
    </lineage>
</organism>
<dbReference type="InterPro" id="IPR036291">
    <property type="entry name" value="NAD(P)-bd_dom_sf"/>
</dbReference>
<reference evidence="3" key="1">
    <citation type="submission" date="2024-06" db="EMBL/GenBank/DDBJ databases">
        <title>Draft genome sequence of Microbacterium sp. strain A8/3-1, isolated from Oxytropis tragacanthoides Fisch. ex DC. Root nodules in the Altai region of Russia.</title>
        <authorList>
            <person name="Sazanova A."/>
            <person name="Guro P."/>
            <person name="Kuznetsova I."/>
            <person name="Belimov A."/>
            <person name="Safronova V."/>
        </authorList>
    </citation>
    <scope>NUCLEOTIDE SEQUENCE</scope>
    <source>
        <strain evidence="3">A8/3-1</strain>
    </source>
</reference>
<keyword evidence="2" id="KW-0560">Oxidoreductase</keyword>
<dbReference type="PRINTS" id="PR00081">
    <property type="entry name" value="GDHRDH"/>
</dbReference>
<dbReference type="RefSeq" id="WP_350353140.1">
    <property type="nucleotide sequence ID" value="NZ_CP158357.1"/>
</dbReference>
<comment type="similarity">
    <text evidence="1">Belongs to the short-chain dehydrogenases/reductases (SDR) family.</text>
</comment>
<sequence>MDAPSLQPHDLDGRTILVTGANAGIGYWCAERLAVRGARVLLGCRSTDRARTAVGAIVARAPDADLRILPVDLGSLASIARASADIGERIDAVICNAGVKTARREARTNDGLDLMVGTNFLGHFALLAQIMPHLADDARVVAVGSLAHRFARIEPARLAAPWRGASLRQYGRSKAALMSFAFELDRRWADSARSAMCAHPGYAVDPLTEPRPGLAEVPAPLRALAVLSRPFVQGKDAGAAPLIHAATAAEAMGGDYWGPGGMLEFRGAPARVTASDEVRAPTVGAELWAAAESATGIRFSA</sequence>
<dbReference type="Pfam" id="PF00106">
    <property type="entry name" value="adh_short"/>
    <property type="match status" value="1"/>
</dbReference>
<dbReference type="SUPFAM" id="SSF51735">
    <property type="entry name" value="NAD(P)-binding Rossmann-fold domains"/>
    <property type="match status" value="1"/>
</dbReference>
<name>A0AAU7W2F3_9MICO</name>